<evidence type="ECO:0000256" key="4">
    <source>
        <dbReference type="PROSITE-ProRule" id="PRU00335"/>
    </source>
</evidence>
<organism evidence="6 7">
    <name type="scientific">Desertihabitans brevis</name>
    <dbReference type="NCBI Taxonomy" id="2268447"/>
    <lineage>
        <taxon>Bacteria</taxon>
        <taxon>Bacillati</taxon>
        <taxon>Actinomycetota</taxon>
        <taxon>Actinomycetes</taxon>
        <taxon>Propionibacteriales</taxon>
        <taxon>Propionibacteriaceae</taxon>
        <taxon>Desertihabitans</taxon>
    </lineage>
</organism>
<proteinExistence type="predicted"/>
<dbReference type="GO" id="GO:0003700">
    <property type="term" value="F:DNA-binding transcription factor activity"/>
    <property type="evidence" value="ECO:0007669"/>
    <property type="project" value="TreeGrafter"/>
</dbReference>
<sequence length="214" mass="22980">MAERRVYRSELRAQQAEETRRRVVRAAAELFARTGYQSTTLAAIARTAGVSTETVKGQGSKAALLLAAFETTFAGSEGRTSLVDTEVGAGVLEVPDEQFLPAVVEILATANERGHALWTVVLAAALSDPLVADALEQILQRRHADLLRLLDELRRRGIASPDAPDSVAAELSFLGSPEAWQQLVVQSGWTREAYTAWLLRSVTAAAARGGGEPD</sequence>
<dbReference type="RefSeq" id="WP_114126056.1">
    <property type="nucleotide sequence ID" value="NZ_QOUI01000004.1"/>
</dbReference>
<dbReference type="InterPro" id="IPR036271">
    <property type="entry name" value="Tet_transcr_reg_TetR-rel_C_sf"/>
</dbReference>
<evidence type="ECO:0000256" key="3">
    <source>
        <dbReference type="ARBA" id="ARBA00023163"/>
    </source>
</evidence>
<dbReference type="PANTHER" id="PTHR30055">
    <property type="entry name" value="HTH-TYPE TRANSCRIPTIONAL REGULATOR RUTR"/>
    <property type="match status" value="1"/>
</dbReference>
<evidence type="ECO:0000313" key="7">
    <source>
        <dbReference type="Proteomes" id="UP000252770"/>
    </source>
</evidence>
<dbReference type="InterPro" id="IPR009057">
    <property type="entry name" value="Homeodomain-like_sf"/>
</dbReference>
<dbReference type="InterPro" id="IPR050109">
    <property type="entry name" value="HTH-type_TetR-like_transc_reg"/>
</dbReference>
<dbReference type="InterPro" id="IPR001647">
    <property type="entry name" value="HTH_TetR"/>
</dbReference>
<keyword evidence="7" id="KW-1185">Reference proteome</keyword>
<dbReference type="Gene3D" id="1.10.10.60">
    <property type="entry name" value="Homeodomain-like"/>
    <property type="match status" value="1"/>
</dbReference>
<dbReference type="Pfam" id="PF00440">
    <property type="entry name" value="TetR_N"/>
    <property type="match status" value="1"/>
</dbReference>
<reference evidence="6 7" key="1">
    <citation type="submission" date="2018-07" db="EMBL/GenBank/DDBJ databases">
        <title>Desertimonas flava gen. nov. sp. nov.</title>
        <authorList>
            <person name="Liu S."/>
        </authorList>
    </citation>
    <scope>NUCLEOTIDE SEQUENCE [LARGE SCALE GENOMIC DNA]</scope>
    <source>
        <strain evidence="6 7">16Sb5-5</strain>
    </source>
</reference>
<gene>
    <name evidence="6" type="ORF">DT076_07485</name>
</gene>
<evidence type="ECO:0000256" key="2">
    <source>
        <dbReference type="ARBA" id="ARBA00023125"/>
    </source>
</evidence>
<evidence type="ECO:0000313" key="6">
    <source>
        <dbReference type="EMBL" id="RCK69869.1"/>
    </source>
</evidence>
<keyword evidence="2 4" id="KW-0238">DNA-binding</keyword>
<evidence type="ECO:0000256" key="1">
    <source>
        <dbReference type="ARBA" id="ARBA00023015"/>
    </source>
</evidence>
<dbReference type="PROSITE" id="PS50977">
    <property type="entry name" value="HTH_TETR_2"/>
    <property type="match status" value="1"/>
</dbReference>
<feature type="DNA-binding region" description="H-T-H motif" evidence="4">
    <location>
        <begin position="40"/>
        <end position="59"/>
    </location>
</feature>
<feature type="domain" description="HTH tetR-type" evidence="5">
    <location>
        <begin position="17"/>
        <end position="77"/>
    </location>
</feature>
<dbReference type="SUPFAM" id="SSF46689">
    <property type="entry name" value="Homeodomain-like"/>
    <property type="match status" value="1"/>
</dbReference>
<accession>A0A367YWI0</accession>
<dbReference type="SUPFAM" id="SSF48498">
    <property type="entry name" value="Tetracyclin repressor-like, C-terminal domain"/>
    <property type="match status" value="1"/>
</dbReference>
<evidence type="ECO:0000259" key="5">
    <source>
        <dbReference type="PROSITE" id="PS50977"/>
    </source>
</evidence>
<protein>
    <submittedName>
        <fullName evidence="6">TetR/AcrR family transcriptional regulator</fullName>
    </submittedName>
</protein>
<keyword evidence="3" id="KW-0804">Transcription</keyword>
<dbReference type="AlphaFoldDB" id="A0A367YWI0"/>
<dbReference type="EMBL" id="QOUI01000004">
    <property type="protein sequence ID" value="RCK69869.1"/>
    <property type="molecule type" value="Genomic_DNA"/>
</dbReference>
<dbReference type="GO" id="GO:0000976">
    <property type="term" value="F:transcription cis-regulatory region binding"/>
    <property type="evidence" value="ECO:0007669"/>
    <property type="project" value="TreeGrafter"/>
</dbReference>
<dbReference type="Proteomes" id="UP000252770">
    <property type="component" value="Unassembled WGS sequence"/>
</dbReference>
<dbReference type="PANTHER" id="PTHR30055:SF234">
    <property type="entry name" value="HTH-TYPE TRANSCRIPTIONAL REGULATOR BETI"/>
    <property type="match status" value="1"/>
</dbReference>
<comment type="caution">
    <text evidence="6">The sequence shown here is derived from an EMBL/GenBank/DDBJ whole genome shotgun (WGS) entry which is preliminary data.</text>
</comment>
<name>A0A367YWI0_9ACTN</name>
<dbReference type="Gene3D" id="1.10.357.10">
    <property type="entry name" value="Tetracycline Repressor, domain 2"/>
    <property type="match status" value="1"/>
</dbReference>
<keyword evidence="1" id="KW-0805">Transcription regulation</keyword>